<dbReference type="Pfam" id="PF14690">
    <property type="entry name" value="Zn_ribbon_ISL3"/>
    <property type="match status" value="1"/>
</dbReference>
<feature type="domain" description="Transposase IS204/IS1001/IS1096/IS1165 zinc-finger" evidence="2">
    <location>
        <begin position="39"/>
        <end position="82"/>
    </location>
</feature>
<gene>
    <name evidence="3" type="ORF">Pa4123_58670</name>
</gene>
<dbReference type="InterPro" id="IPR047951">
    <property type="entry name" value="Transpos_ISL3"/>
</dbReference>
<dbReference type="PANTHER" id="PTHR33498">
    <property type="entry name" value="TRANSPOSASE FOR INSERTION SEQUENCE ELEMENT IS1557"/>
    <property type="match status" value="1"/>
</dbReference>
<evidence type="ECO:0000313" key="4">
    <source>
        <dbReference type="Proteomes" id="UP001144280"/>
    </source>
</evidence>
<accession>A0ABQ5R4U1</accession>
<organism evidence="3 4">
    <name type="scientific">Phytohabitans aurantiacus</name>
    <dbReference type="NCBI Taxonomy" id="3016789"/>
    <lineage>
        <taxon>Bacteria</taxon>
        <taxon>Bacillati</taxon>
        <taxon>Actinomycetota</taxon>
        <taxon>Actinomycetes</taxon>
        <taxon>Micromonosporales</taxon>
        <taxon>Micromonosporaceae</taxon>
    </lineage>
</organism>
<evidence type="ECO:0000259" key="2">
    <source>
        <dbReference type="Pfam" id="PF14690"/>
    </source>
</evidence>
<evidence type="ECO:0000256" key="1">
    <source>
        <dbReference type="SAM" id="MobiDB-lite"/>
    </source>
</evidence>
<sequence length="121" mass="13870">MQDQQPVGVLPRHLRQVRVERVEDWPDGVHIHAKIDTDEAACPACQATSRSVRERYQRRLADTPLGATPVWILLQVRRFNCLNTACSKRTFAEQVPDLTVPRGRRRQPRAAFPSLAEVPHR</sequence>
<protein>
    <recommendedName>
        <fullName evidence="2">Transposase IS204/IS1001/IS1096/IS1165 zinc-finger domain-containing protein</fullName>
    </recommendedName>
</protein>
<dbReference type="RefSeq" id="WP_281901023.1">
    <property type="nucleotide sequence ID" value="NZ_BSDI01000033.1"/>
</dbReference>
<dbReference type="Proteomes" id="UP001144280">
    <property type="component" value="Unassembled WGS sequence"/>
</dbReference>
<comment type="caution">
    <text evidence="3">The sequence shown here is derived from an EMBL/GenBank/DDBJ whole genome shotgun (WGS) entry which is preliminary data.</text>
</comment>
<dbReference type="PANTHER" id="PTHR33498:SF1">
    <property type="entry name" value="TRANSPOSASE FOR INSERTION SEQUENCE ELEMENT IS1557"/>
    <property type="match status" value="1"/>
</dbReference>
<keyword evidence="4" id="KW-1185">Reference proteome</keyword>
<evidence type="ECO:0000313" key="3">
    <source>
        <dbReference type="EMBL" id="GLI00591.1"/>
    </source>
</evidence>
<feature type="region of interest" description="Disordered" evidence="1">
    <location>
        <begin position="99"/>
        <end position="121"/>
    </location>
</feature>
<dbReference type="InterPro" id="IPR029261">
    <property type="entry name" value="Transposase_Znf"/>
</dbReference>
<reference evidence="3" key="1">
    <citation type="submission" date="2022-12" db="EMBL/GenBank/DDBJ databases">
        <title>New Phytohabitans aurantiacus sp. RD004123 nov., an actinomycete isolated from soil.</title>
        <authorList>
            <person name="Triningsih D.W."/>
            <person name="Harunari E."/>
            <person name="Igarashi Y."/>
        </authorList>
    </citation>
    <scope>NUCLEOTIDE SEQUENCE</scope>
    <source>
        <strain evidence="3">RD004123</strain>
    </source>
</reference>
<dbReference type="EMBL" id="BSDI01000033">
    <property type="protein sequence ID" value="GLI00591.1"/>
    <property type="molecule type" value="Genomic_DNA"/>
</dbReference>
<name>A0ABQ5R4U1_9ACTN</name>
<proteinExistence type="predicted"/>